<evidence type="ECO:0000256" key="5">
    <source>
        <dbReference type="RuleBase" id="RU368001"/>
    </source>
</evidence>
<dbReference type="GO" id="GO:0004386">
    <property type="term" value="F:helicase activity"/>
    <property type="evidence" value="ECO:0007669"/>
    <property type="project" value="UniProtKB-KW"/>
</dbReference>
<dbReference type="Pfam" id="PF00271">
    <property type="entry name" value="Helicase_C"/>
    <property type="match status" value="1"/>
</dbReference>
<dbReference type="SUPFAM" id="SSF52540">
    <property type="entry name" value="P-loop containing nucleoside triphosphate hydrolases"/>
    <property type="match status" value="1"/>
</dbReference>
<evidence type="ECO:0000256" key="3">
    <source>
        <dbReference type="ARBA" id="ARBA00022801"/>
    </source>
</evidence>
<accession>A0AAD5SC35</accession>
<dbReference type="SMART" id="SM00490">
    <property type="entry name" value="HELICc"/>
    <property type="match status" value="1"/>
</dbReference>
<keyword evidence="2" id="KW-0547">Nucleotide-binding</keyword>
<dbReference type="EC" id="3.6.4.-" evidence="5"/>
<keyword evidence="5" id="KW-0227">DNA damage</keyword>
<comment type="domain">
    <text evidence="5">The DBINO region is involved in binding to DNA.</text>
</comment>
<evidence type="ECO:0000256" key="4">
    <source>
        <dbReference type="ARBA" id="ARBA00022840"/>
    </source>
</evidence>
<comment type="function">
    <text evidence="5">ATPase component of the INO80 complex which remodels chromatin by shifting nucleosomes and is involved in DNA repair.</text>
</comment>
<dbReference type="PANTHER" id="PTHR45685">
    <property type="entry name" value="HELICASE SRCAP-RELATED"/>
    <property type="match status" value="1"/>
</dbReference>
<feature type="compositionally biased region" description="Basic residues" evidence="6">
    <location>
        <begin position="328"/>
        <end position="340"/>
    </location>
</feature>
<dbReference type="InterPro" id="IPR001650">
    <property type="entry name" value="Helicase_C-like"/>
</dbReference>
<dbReference type="Proteomes" id="UP001212841">
    <property type="component" value="Unassembled WGS sequence"/>
</dbReference>
<comment type="catalytic activity">
    <reaction evidence="5">
        <text>ATP + H2O = ADP + phosphate + H(+)</text>
        <dbReference type="Rhea" id="RHEA:13065"/>
        <dbReference type="ChEBI" id="CHEBI:15377"/>
        <dbReference type="ChEBI" id="CHEBI:15378"/>
        <dbReference type="ChEBI" id="CHEBI:30616"/>
        <dbReference type="ChEBI" id="CHEBI:43474"/>
        <dbReference type="ChEBI" id="CHEBI:456216"/>
    </reaction>
</comment>
<sequence length="405" mass="45638">NVYIPPALAAPPEYYCNDRSFSWEQQRLLHDTWVRALLYGDATLLQPRLTREDVDAVKWIREECPRVSSEVGLLGEPGTAQRWTHIAIPSANKLITDSGKMVVLEKLLVQLKQGGHRVLLYFQMTKMIDLMEVGFNAFECASLGAVAEKRSTFLQEYLTFRQYTYLRLDGSTSISDRRDMVTDWQTRPEIFIFLLSTRAGGLGINLTAADTVIFYDSDWNPTVDQQAMDRAHRLGQTKQVTVYRLITAGTIEEKILMRAKQKDQIQKVVMTGGEYRQNVEFKPNEVLSLLLEDEELEDKLRQETARRQAEEAAKEAVKQKEKAAKEKSKPKKSTPAKRSLKMKEKAGGAEGEADTLKTKPKRGRKSAGKKSGGQEVPNEVADFVAGEAVIEGTEVVYGGMEIDVE</sequence>
<feature type="non-terminal residue" evidence="8">
    <location>
        <position position="405"/>
    </location>
</feature>
<dbReference type="Gene3D" id="3.40.50.300">
    <property type="entry name" value="P-loop containing nucleotide triphosphate hydrolases"/>
    <property type="match status" value="1"/>
</dbReference>
<dbReference type="EMBL" id="JADGJD010000346">
    <property type="protein sequence ID" value="KAJ3051904.1"/>
    <property type="molecule type" value="Genomic_DNA"/>
</dbReference>
<keyword evidence="4 5" id="KW-0067">ATP-binding</keyword>
<evidence type="ECO:0000313" key="8">
    <source>
        <dbReference type="EMBL" id="KAJ3051904.1"/>
    </source>
</evidence>
<gene>
    <name evidence="8" type="primary">INO80_1</name>
    <name evidence="8" type="ORF">HK097_007092</name>
</gene>
<dbReference type="InterPro" id="IPR049730">
    <property type="entry name" value="SNF2/RAD54-like_C"/>
</dbReference>
<keyword evidence="5" id="KW-0238">DNA-binding</keyword>
<evidence type="ECO:0000259" key="7">
    <source>
        <dbReference type="PROSITE" id="PS51194"/>
    </source>
</evidence>
<keyword evidence="5" id="KW-0234">DNA repair</keyword>
<keyword evidence="8" id="KW-0347">Helicase</keyword>
<dbReference type="InterPro" id="IPR027417">
    <property type="entry name" value="P-loop_NTPase"/>
</dbReference>
<dbReference type="GO" id="GO:0005524">
    <property type="term" value="F:ATP binding"/>
    <property type="evidence" value="ECO:0007669"/>
    <property type="project" value="UniProtKB-UniRule"/>
</dbReference>
<name>A0AAD5SC35_9FUNG</name>
<dbReference type="GO" id="GO:0042393">
    <property type="term" value="F:histone binding"/>
    <property type="evidence" value="ECO:0007669"/>
    <property type="project" value="TreeGrafter"/>
</dbReference>
<dbReference type="AlphaFoldDB" id="A0AAD5SC35"/>
<feature type="compositionally biased region" description="Basic residues" evidence="6">
    <location>
        <begin position="358"/>
        <end position="368"/>
    </location>
</feature>
<dbReference type="GO" id="GO:0006281">
    <property type="term" value="P:DNA repair"/>
    <property type="evidence" value="ECO:0007669"/>
    <property type="project" value="UniProtKB-UniRule"/>
</dbReference>
<protein>
    <recommendedName>
        <fullName evidence="5">Chromatin-remodeling ATPase INO80</fullName>
        <ecNumber evidence="5">3.6.4.-</ecNumber>
    </recommendedName>
</protein>
<evidence type="ECO:0000313" key="9">
    <source>
        <dbReference type="Proteomes" id="UP001212841"/>
    </source>
</evidence>
<dbReference type="GO" id="GO:0016887">
    <property type="term" value="F:ATP hydrolysis activity"/>
    <property type="evidence" value="ECO:0007669"/>
    <property type="project" value="TreeGrafter"/>
</dbReference>
<dbReference type="PROSITE" id="PS51194">
    <property type="entry name" value="HELICASE_CTER"/>
    <property type="match status" value="1"/>
</dbReference>
<dbReference type="PANTHER" id="PTHR45685:SF2">
    <property type="entry name" value="CHROMATIN-REMODELING ATPASE INO80"/>
    <property type="match status" value="1"/>
</dbReference>
<feature type="region of interest" description="Disordered" evidence="6">
    <location>
        <begin position="301"/>
        <end position="381"/>
    </location>
</feature>
<feature type="domain" description="Helicase C-terminal" evidence="7">
    <location>
        <begin position="103"/>
        <end position="287"/>
    </location>
</feature>
<reference evidence="8" key="1">
    <citation type="submission" date="2020-05" db="EMBL/GenBank/DDBJ databases">
        <title>Phylogenomic resolution of chytrid fungi.</title>
        <authorList>
            <person name="Stajich J.E."/>
            <person name="Amses K."/>
            <person name="Simmons R."/>
            <person name="Seto K."/>
            <person name="Myers J."/>
            <person name="Bonds A."/>
            <person name="Quandt C.A."/>
            <person name="Barry K."/>
            <person name="Liu P."/>
            <person name="Grigoriev I."/>
            <person name="Longcore J.E."/>
            <person name="James T.Y."/>
        </authorList>
    </citation>
    <scope>NUCLEOTIDE SEQUENCE</scope>
    <source>
        <strain evidence="8">JEL0318</strain>
    </source>
</reference>
<keyword evidence="3 5" id="KW-0378">Hydrolase</keyword>
<comment type="subcellular location">
    <subcellularLocation>
        <location evidence="1 5">Nucleus</location>
    </subcellularLocation>
</comment>
<evidence type="ECO:0000256" key="2">
    <source>
        <dbReference type="ARBA" id="ARBA00022741"/>
    </source>
</evidence>
<evidence type="ECO:0000256" key="1">
    <source>
        <dbReference type="ARBA" id="ARBA00004123"/>
    </source>
</evidence>
<keyword evidence="9" id="KW-1185">Reference proteome</keyword>
<dbReference type="GO" id="GO:0006338">
    <property type="term" value="P:chromatin remodeling"/>
    <property type="evidence" value="ECO:0007669"/>
    <property type="project" value="UniProtKB-UniRule"/>
</dbReference>
<comment type="subunit">
    <text evidence="5">Component of the INO80 chromatin-remodeling complex.</text>
</comment>
<comment type="similarity">
    <text evidence="5">Belongs to the SNF2/RAD54 helicase family.</text>
</comment>
<dbReference type="GO" id="GO:0031011">
    <property type="term" value="C:Ino80 complex"/>
    <property type="evidence" value="ECO:0007669"/>
    <property type="project" value="UniProtKB-UniRule"/>
</dbReference>
<proteinExistence type="inferred from homology"/>
<evidence type="ECO:0000256" key="6">
    <source>
        <dbReference type="SAM" id="MobiDB-lite"/>
    </source>
</evidence>
<comment type="caution">
    <text evidence="8">The sequence shown here is derived from an EMBL/GenBank/DDBJ whole genome shotgun (WGS) entry which is preliminary data.</text>
</comment>
<feature type="compositionally biased region" description="Basic and acidic residues" evidence="6">
    <location>
        <begin position="301"/>
        <end position="327"/>
    </location>
</feature>
<organism evidence="8 9">
    <name type="scientific">Rhizophlyctis rosea</name>
    <dbReference type="NCBI Taxonomy" id="64517"/>
    <lineage>
        <taxon>Eukaryota</taxon>
        <taxon>Fungi</taxon>
        <taxon>Fungi incertae sedis</taxon>
        <taxon>Chytridiomycota</taxon>
        <taxon>Chytridiomycota incertae sedis</taxon>
        <taxon>Chytridiomycetes</taxon>
        <taxon>Rhizophlyctidales</taxon>
        <taxon>Rhizophlyctidaceae</taxon>
        <taxon>Rhizophlyctis</taxon>
    </lineage>
</organism>
<dbReference type="CDD" id="cd18793">
    <property type="entry name" value="SF2_C_SNF"/>
    <property type="match status" value="1"/>
</dbReference>
<dbReference type="InterPro" id="IPR050520">
    <property type="entry name" value="INO80/SWR1_helicase"/>
</dbReference>
<dbReference type="GO" id="GO:0003677">
    <property type="term" value="F:DNA binding"/>
    <property type="evidence" value="ECO:0007669"/>
    <property type="project" value="UniProtKB-UniRule"/>
</dbReference>